<dbReference type="STRING" id="6184.A0A430QLM3"/>
<dbReference type="InterPro" id="IPR045001">
    <property type="entry name" value="DRG"/>
</dbReference>
<dbReference type="InterPro" id="IPR012676">
    <property type="entry name" value="TGS-like"/>
</dbReference>
<dbReference type="InterPro" id="IPR012675">
    <property type="entry name" value="Beta-grasp_dom_sf"/>
</dbReference>
<comment type="caution">
    <text evidence="2">The sequence shown here is derived from an EMBL/GenBank/DDBJ whole genome shotgun (WGS) entry which is preliminary data.</text>
</comment>
<dbReference type="GO" id="GO:0003924">
    <property type="term" value="F:GTPase activity"/>
    <property type="evidence" value="ECO:0007669"/>
    <property type="project" value="InterPro"/>
</dbReference>
<dbReference type="PANTHER" id="PTHR43127">
    <property type="entry name" value="DEVELOPMENTALLY-REGULATED GTP-BINDING PROTEIN 2"/>
    <property type="match status" value="1"/>
</dbReference>
<dbReference type="InterPro" id="IPR027417">
    <property type="entry name" value="P-loop_NTPase"/>
</dbReference>
<feature type="domain" description="GTP binding protein second" evidence="1">
    <location>
        <begin position="15"/>
        <end position="97"/>
    </location>
</feature>
<evidence type="ECO:0000313" key="2">
    <source>
        <dbReference type="EMBL" id="RTG88592.1"/>
    </source>
</evidence>
<reference evidence="2 3" key="1">
    <citation type="journal article" date="2019" name="PLoS Pathog.">
        <title>Genome sequence of the bovine parasite Schistosoma bovis Tanzania.</title>
        <authorList>
            <person name="Oey H."/>
            <person name="Zakrzewski M."/>
            <person name="Gobert G."/>
            <person name="Gravermann K."/>
            <person name="Stoye J."/>
            <person name="Jones M."/>
            <person name="Mcmanus D."/>
            <person name="Krause L."/>
        </authorList>
    </citation>
    <scope>NUCLEOTIDE SEQUENCE [LARGE SCALE GENOMIC DNA]</scope>
    <source>
        <strain evidence="2 3">TAN1997</strain>
    </source>
</reference>
<dbReference type="Proteomes" id="UP000290809">
    <property type="component" value="Unassembled WGS sequence"/>
</dbReference>
<sequence length="154" mass="17860">MIRFLYFCSPQLRVAHYVEIFNAEVIFREDSTPDEFIDVVVGGRVYLACLYVYNKIDQISLQEVDRLARQPHSVVVSCNLKLNLDYLLEKLWDYLNLIQVFTKKRGQKPDLDEGIILRNGSTVEHIGTSVKFSPQHVGLNHVLHHHDVVQIVKK</sequence>
<name>A0A430QLM3_SCHBO</name>
<dbReference type="EMBL" id="QMKO01001566">
    <property type="protein sequence ID" value="RTG88592.1"/>
    <property type="molecule type" value="Genomic_DNA"/>
</dbReference>
<dbReference type="InterPro" id="IPR031662">
    <property type="entry name" value="GTP-binding_2"/>
</dbReference>
<dbReference type="Pfam" id="PF16897">
    <property type="entry name" value="MMR_HSR1_Xtn"/>
    <property type="match status" value="1"/>
</dbReference>
<proteinExistence type="predicted"/>
<dbReference type="SUPFAM" id="SSF52540">
    <property type="entry name" value="P-loop containing nucleoside triphosphate hydrolases"/>
    <property type="match status" value="1"/>
</dbReference>
<dbReference type="GO" id="GO:0005525">
    <property type="term" value="F:GTP binding"/>
    <property type="evidence" value="ECO:0007669"/>
    <property type="project" value="InterPro"/>
</dbReference>
<evidence type="ECO:0000259" key="1">
    <source>
        <dbReference type="Pfam" id="PF16897"/>
    </source>
</evidence>
<evidence type="ECO:0000313" key="3">
    <source>
        <dbReference type="Proteomes" id="UP000290809"/>
    </source>
</evidence>
<dbReference type="AlphaFoldDB" id="A0A430QLM3"/>
<gene>
    <name evidence="2" type="ORF">DC041_0012240</name>
</gene>
<dbReference type="Gene3D" id="3.10.20.30">
    <property type="match status" value="2"/>
</dbReference>
<organism evidence="2 3">
    <name type="scientific">Schistosoma bovis</name>
    <name type="common">Blood fluke</name>
    <dbReference type="NCBI Taxonomy" id="6184"/>
    <lineage>
        <taxon>Eukaryota</taxon>
        <taxon>Metazoa</taxon>
        <taxon>Spiralia</taxon>
        <taxon>Lophotrochozoa</taxon>
        <taxon>Platyhelminthes</taxon>
        <taxon>Trematoda</taxon>
        <taxon>Digenea</taxon>
        <taxon>Strigeidida</taxon>
        <taxon>Schistosomatoidea</taxon>
        <taxon>Schistosomatidae</taxon>
        <taxon>Schistosoma</taxon>
    </lineage>
</organism>
<dbReference type="SUPFAM" id="SSF81271">
    <property type="entry name" value="TGS-like"/>
    <property type="match status" value="1"/>
</dbReference>
<keyword evidence="3" id="KW-1185">Reference proteome</keyword>
<protein>
    <recommendedName>
        <fullName evidence="1">GTP binding protein second domain-containing protein</fullName>
    </recommendedName>
</protein>
<accession>A0A430QLM3</accession>